<keyword evidence="2" id="KW-1185">Reference proteome</keyword>
<proteinExistence type="predicted"/>
<evidence type="ECO:0000313" key="2">
    <source>
        <dbReference type="Proteomes" id="UP000039324"/>
    </source>
</evidence>
<dbReference type="Proteomes" id="UP000039324">
    <property type="component" value="Unassembled WGS sequence"/>
</dbReference>
<accession>A0A0G4IW91</accession>
<dbReference type="EMBL" id="CDSF01000090">
    <property type="protein sequence ID" value="CEO99336.1"/>
    <property type="molecule type" value="Genomic_DNA"/>
</dbReference>
<name>A0A0G4IW91_PLABS</name>
<organism evidence="1 2">
    <name type="scientific">Plasmodiophora brassicae</name>
    <name type="common">Clubroot disease agent</name>
    <dbReference type="NCBI Taxonomy" id="37360"/>
    <lineage>
        <taxon>Eukaryota</taxon>
        <taxon>Sar</taxon>
        <taxon>Rhizaria</taxon>
        <taxon>Endomyxa</taxon>
        <taxon>Phytomyxea</taxon>
        <taxon>Plasmodiophorida</taxon>
        <taxon>Plasmodiophoridae</taxon>
        <taxon>Plasmodiophora</taxon>
    </lineage>
</organism>
<dbReference type="AlphaFoldDB" id="A0A0G4IW91"/>
<reference evidence="1 2" key="1">
    <citation type="submission" date="2015-02" db="EMBL/GenBank/DDBJ databases">
        <authorList>
            <person name="Chooi Y.-H."/>
        </authorList>
    </citation>
    <scope>NUCLEOTIDE SEQUENCE [LARGE SCALE GENOMIC DNA]</scope>
    <source>
        <strain evidence="1">E3</strain>
    </source>
</reference>
<gene>
    <name evidence="1" type="ORF">PBRA_001242</name>
</gene>
<evidence type="ECO:0000313" key="1">
    <source>
        <dbReference type="EMBL" id="CEO99336.1"/>
    </source>
</evidence>
<sequence length="61" mass="6591">MTWAAAANRSGLNAESFTVPSSLNAAVRKKADIGDGMYVVKMAVARRRDSSLFTKNSLRNS</sequence>
<protein>
    <submittedName>
        <fullName evidence="1">Uncharacterized protein</fullName>
    </submittedName>
</protein>